<sequence length="295" mass="32375">MANRNATISRVSALSATAEDEIVAHLNRDGVAIVTGMFPKEHVDQVRQDLQHKFNTNSADGSPYCATTTRRVSGLFGISNACVDLAMHPLQLAVVNKLLTSTYHFYVGSEKLTSVSKPTISATAAFRLEPGGIQQGLHRDDVDYHTRPSDWPMLIGCFTALTRVHAKNGAIVFIPGSNTWIDQDRRALVDETVPAELEPGDTVIYLANTYHGLGGNTTQDECCELVGIFMGKGFYRQTENEYLAVPPERCKEMKLSAAALRVLGYAVSPPFLGYIDFKDPVESIFGIDDDETIKM</sequence>
<evidence type="ECO:0000313" key="1">
    <source>
        <dbReference type="EMBL" id="CAF3318626.1"/>
    </source>
</evidence>
<dbReference type="Pfam" id="PF05721">
    <property type="entry name" value="PhyH"/>
    <property type="match status" value="1"/>
</dbReference>
<name>A0A817T8C4_9BILA</name>
<protein>
    <recommendedName>
        <fullName evidence="4">Phytanoyl-CoA dioxygenase</fullName>
    </recommendedName>
</protein>
<dbReference type="Gene3D" id="2.60.120.620">
    <property type="entry name" value="q2cbj1_9rhob like domain"/>
    <property type="match status" value="1"/>
</dbReference>
<evidence type="ECO:0000313" key="2">
    <source>
        <dbReference type="EMBL" id="CAF4504648.1"/>
    </source>
</evidence>
<gene>
    <name evidence="2" type="ORF">HFQ381_LOCUS28028</name>
    <name evidence="1" type="ORF">LUA448_LOCUS9718</name>
</gene>
<evidence type="ECO:0008006" key="4">
    <source>
        <dbReference type="Google" id="ProtNLM"/>
    </source>
</evidence>
<accession>A0A817T8C4</accession>
<proteinExistence type="predicted"/>
<comment type="caution">
    <text evidence="1">The sequence shown here is derived from an EMBL/GenBank/DDBJ whole genome shotgun (WGS) entry which is preliminary data.</text>
</comment>
<reference evidence="1" key="1">
    <citation type="submission" date="2021-02" db="EMBL/GenBank/DDBJ databases">
        <authorList>
            <person name="Nowell W R."/>
        </authorList>
    </citation>
    <scope>NUCLEOTIDE SEQUENCE</scope>
</reference>
<dbReference type="AlphaFoldDB" id="A0A817T8C4"/>
<dbReference type="SUPFAM" id="SSF51197">
    <property type="entry name" value="Clavaminate synthase-like"/>
    <property type="match status" value="1"/>
</dbReference>
<evidence type="ECO:0000313" key="3">
    <source>
        <dbReference type="Proteomes" id="UP000663833"/>
    </source>
</evidence>
<dbReference type="EMBL" id="CAJNYD010001115">
    <property type="protein sequence ID" value="CAF3318626.1"/>
    <property type="molecule type" value="Genomic_DNA"/>
</dbReference>
<dbReference type="InterPro" id="IPR008775">
    <property type="entry name" value="Phytyl_CoA_dOase-like"/>
</dbReference>
<dbReference type="EMBL" id="CAJOBO010003835">
    <property type="protein sequence ID" value="CAF4504648.1"/>
    <property type="molecule type" value="Genomic_DNA"/>
</dbReference>
<dbReference type="Proteomes" id="UP000663851">
    <property type="component" value="Unassembled WGS sequence"/>
</dbReference>
<organism evidence="1 3">
    <name type="scientific">Rotaria socialis</name>
    <dbReference type="NCBI Taxonomy" id="392032"/>
    <lineage>
        <taxon>Eukaryota</taxon>
        <taxon>Metazoa</taxon>
        <taxon>Spiralia</taxon>
        <taxon>Gnathifera</taxon>
        <taxon>Rotifera</taxon>
        <taxon>Eurotatoria</taxon>
        <taxon>Bdelloidea</taxon>
        <taxon>Philodinida</taxon>
        <taxon>Philodinidae</taxon>
        <taxon>Rotaria</taxon>
    </lineage>
</organism>
<dbReference type="Proteomes" id="UP000663833">
    <property type="component" value="Unassembled WGS sequence"/>
</dbReference>